<name>A0A4U0R810_9RHOB</name>
<dbReference type="RefSeq" id="WP_136886537.1">
    <property type="nucleotide sequence ID" value="NZ_SUNI01000012.1"/>
</dbReference>
<dbReference type="OrthoDB" id="5297432at2"/>
<evidence type="ECO:0000313" key="2">
    <source>
        <dbReference type="EMBL" id="TJZ91125.1"/>
    </source>
</evidence>
<dbReference type="GO" id="GO:0005524">
    <property type="term" value="F:ATP binding"/>
    <property type="evidence" value="ECO:0007669"/>
    <property type="project" value="InterPro"/>
</dbReference>
<reference evidence="2 3" key="1">
    <citation type="submission" date="2019-04" db="EMBL/GenBank/DDBJ databases">
        <authorList>
            <person name="Li J."/>
        </authorList>
    </citation>
    <scope>NUCLEOTIDE SEQUENCE [LARGE SCALE GENOMIC DNA]</scope>
    <source>
        <strain evidence="2 3">KCTC 42687</strain>
    </source>
</reference>
<comment type="caution">
    <text evidence="2">The sequence shown here is derived from an EMBL/GenBank/DDBJ whole genome shotgun (WGS) entry which is preliminary data.</text>
</comment>
<proteinExistence type="predicted"/>
<dbReference type="Proteomes" id="UP000309747">
    <property type="component" value="Unassembled WGS sequence"/>
</dbReference>
<dbReference type="Pfam" id="PF00004">
    <property type="entry name" value="AAA"/>
    <property type="match status" value="1"/>
</dbReference>
<dbReference type="GO" id="GO:0006515">
    <property type="term" value="P:protein quality control for misfolded or incompletely synthesized proteins"/>
    <property type="evidence" value="ECO:0007669"/>
    <property type="project" value="TreeGrafter"/>
</dbReference>
<gene>
    <name evidence="2" type="ORF">FA743_13055</name>
</gene>
<feature type="domain" description="AAA+ ATPase" evidence="1">
    <location>
        <begin position="105"/>
        <end position="258"/>
    </location>
</feature>
<dbReference type="EMBL" id="SUNI01000012">
    <property type="protein sequence ID" value="TJZ91125.1"/>
    <property type="molecule type" value="Genomic_DNA"/>
</dbReference>
<dbReference type="SUPFAM" id="SSF52540">
    <property type="entry name" value="P-loop containing nucleoside triphosphate hydrolases"/>
    <property type="match status" value="1"/>
</dbReference>
<dbReference type="SMART" id="SM00382">
    <property type="entry name" value="AAA"/>
    <property type="match status" value="1"/>
</dbReference>
<dbReference type="Gene3D" id="3.40.50.300">
    <property type="entry name" value="P-loop containing nucleotide triphosphate hydrolases"/>
    <property type="match status" value="1"/>
</dbReference>
<protein>
    <submittedName>
        <fullName evidence="2">AAA family ATPase</fullName>
    </submittedName>
</protein>
<sequence length="325" mass="34717">MTEGPTGGRSAAAERADLRLRHRAERFLIARAAAIKAQIDPLRAEDRSLVLRALGKGRSAGVTSRDRMHEILAGLHARAPWMAPAATAVMRNMERATTAGSAPFRTPPMVIVGGPGIGKSRWARDLAQAFAVPAIDVDIGATNGAVFTLSGTERGWGSATPGRIVRTMLTTHVVNPLVIIDEVDKIPTTVGTVRGGSLPGAAEVLKSMIEPTTGRTWTCPCLQLPVDLSRVSWIMTTNSIAGIPASLLDRCLVISIPDPTPEQLRMVATEKITGMVADPDLQRDLLALIGTFLNGRSAVGKRTSLRQVMKMTDRITAIGDRDLLN</sequence>
<dbReference type="PANTHER" id="PTHR43718:SF2">
    <property type="entry name" value="LON PROTEASE HOMOLOG, MITOCHONDRIAL"/>
    <property type="match status" value="1"/>
</dbReference>
<accession>A0A4U0R810</accession>
<dbReference type="InterPro" id="IPR027417">
    <property type="entry name" value="P-loop_NTPase"/>
</dbReference>
<evidence type="ECO:0000313" key="3">
    <source>
        <dbReference type="Proteomes" id="UP000309747"/>
    </source>
</evidence>
<dbReference type="InterPro" id="IPR003593">
    <property type="entry name" value="AAA+_ATPase"/>
</dbReference>
<organism evidence="2 3">
    <name type="scientific">Paracoccus gahaiensis</name>
    <dbReference type="NCBI Taxonomy" id="1706839"/>
    <lineage>
        <taxon>Bacteria</taxon>
        <taxon>Pseudomonadati</taxon>
        <taxon>Pseudomonadota</taxon>
        <taxon>Alphaproteobacteria</taxon>
        <taxon>Rhodobacterales</taxon>
        <taxon>Paracoccaceae</taxon>
        <taxon>Paracoccus</taxon>
    </lineage>
</organism>
<dbReference type="PANTHER" id="PTHR43718">
    <property type="entry name" value="LON PROTEASE"/>
    <property type="match status" value="1"/>
</dbReference>
<dbReference type="InterPro" id="IPR027065">
    <property type="entry name" value="Lon_Prtase"/>
</dbReference>
<dbReference type="InterPro" id="IPR003959">
    <property type="entry name" value="ATPase_AAA_core"/>
</dbReference>
<evidence type="ECO:0000259" key="1">
    <source>
        <dbReference type="SMART" id="SM00382"/>
    </source>
</evidence>
<dbReference type="AlphaFoldDB" id="A0A4U0R810"/>
<dbReference type="GO" id="GO:0004252">
    <property type="term" value="F:serine-type endopeptidase activity"/>
    <property type="evidence" value="ECO:0007669"/>
    <property type="project" value="InterPro"/>
</dbReference>
<keyword evidence="3" id="KW-1185">Reference proteome</keyword>
<dbReference type="GO" id="GO:0004176">
    <property type="term" value="F:ATP-dependent peptidase activity"/>
    <property type="evidence" value="ECO:0007669"/>
    <property type="project" value="InterPro"/>
</dbReference>
<dbReference type="GO" id="GO:0016887">
    <property type="term" value="F:ATP hydrolysis activity"/>
    <property type="evidence" value="ECO:0007669"/>
    <property type="project" value="InterPro"/>
</dbReference>